<dbReference type="Proteomes" id="UP001589691">
    <property type="component" value="Unassembled WGS sequence"/>
</dbReference>
<comment type="subunit">
    <text evidence="5">Self-interacts. Interacts with FtsZ.</text>
</comment>
<dbReference type="Pfam" id="PF11983">
    <property type="entry name" value="FtsA_C"/>
    <property type="match status" value="1"/>
</dbReference>
<dbReference type="SUPFAM" id="SSF53067">
    <property type="entry name" value="Actin-like ATPase domain"/>
    <property type="match status" value="2"/>
</dbReference>
<evidence type="ECO:0000313" key="10">
    <source>
        <dbReference type="Proteomes" id="UP001589691"/>
    </source>
</evidence>
<evidence type="ECO:0000259" key="8">
    <source>
        <dbReference type="SMART" id="SM00842"/>
    </source>
</evidence>
<dbReference type="SMART" id="SM00842">
    <property type="entry name" value="FtsA"/>
    <property type="match status" value="1"/>
</dbReference>
<feature type="domain" description="SHS2" evidence="8">
    <location>
        <begin position="7"/>
        <end position="194"/>
    </location>
</feature>
<dbReference type="Gene3D" id="3.30.1490.110">
    <property type="match status" value="1"/>
</dbReference>
<dbReference type="NCBIfam" id="TIGR01174">
    <property type="entry name" value="ftsA"/>
    <property type="match status" value="1"/>
</dbReference>
<feature type="region of interest" description="Disordered" evidence="7">
    <location>
        <begin position="400"/>
        <end position="440"/>
    </location>
</feature>
<dbReference type="CDD" id="cd24048">
    <property type="entry name" value="ASKHA_NBD_FtsA"/>
    <property type="match status" value="1"/>
</dbReference>
<sequence>MDNSGIYVGLDIGTTSIKVIVAERVKGQMNVIGVGSERSNGLSRGVIVDIDKAATAIQSAVRQAEEKASIEIKKVIAGVPANLVKIERCRGMIAVADESKEINDEDVQNVAAAALVQSLPPEREILDVIPDEFVVDGFDGIKDPRGMVGVRLEMHGTLFTGPKTIIHNTRKALEKAGLQIEQMIIAPLALSSLVLNDGEQDFGSIIIDLGGGQTTAAVIHDHQLKYTYVDQEGGQYITKDISVVLNTSIENAEKLKRDYGYADAQQAADDEAFPVDVVGQSTPTQISEQYLAEIIEARLDQIFDKVKQHLDEIRALELPGGIVLTGGVAAIPGITDLASERFGTRVRVFIPNQMGLRHPSFDAALAVIKYQAALSEVALLVKSALTGESRASVALDFANASSGQSANQRPRAEMPTQTGQPAQSRPDETEQPADPNHKGAVERIKGFFNHFFD</sequence>
<dbReference type="PANTHER" id="PTHR32432">
    <property type="entry name" value="CELL DIVISION PROTEIN FTSA-RELATED"/>
    <property type="match status" value="1"/>
</dbReference>
<organism evidence="9 10">
    <name type="scientific">Lactiplantibacillus modestisalitolerans</name>
    <dbReference type="NCBI Taxonomy" id="1457219"/>
    <lineage>
        <taxon>Bacteria</taxon>
        <taxon>Bacillati</taxon>
        <taxon>Bacillota</taxon>
        <taxon>Bacilli</taxon>
        <taxon>Lactobacillales</taxon>
        <taxon>Lactobacillaceae</taxon>
        <taxon>Lactiplantibacillus</taxon>
    </lineage>
</organism>
<evidence type="ECO:0000256" key="1">
    <source>
        <dbReference type="ARBA" id="ARBA00022475"/>
    </source>
</evidence>
<comment type="subcellular location">
    <subcellularLocation>
        <location evidence="5">Cell membrane</location>
        <topology evidence="5">Peripheral membrane protein</topology>
        <orientation evidence="5">Cytoplasmic side</orientation>
    </subcellularLocation>
    <text evidence="5">Localizes to the Z ring in an FtsZ-dependent manner. Targeted to the membrane through a conserved C-terminal amphipathic helix.</text>
</comment>
<dbReference type="InterPro" id="IPR043129">
    <property type="entry name" value="ATPase_NBD"/>
</dbReference>
<comment type="function">
    <text evidence="5 6">Cell division protein that is involved in the assembly of the Z ring. May serve as a membrane anchor for the Z ring.</text>
</comment>
<dbReference type="Gene3D" id="3.30.420.40">
    <property type="match status" value="2"/>
</dbReference>
<dbReference type="InterPro" id="IPR020823">
    <property type="entry name" value="Cell_div_FtsA"/>
</dbReference>
<dbReference type="Pfam" id="PF02491">
    <property type="entry name" value="SHS2_FTSA"/>
    <property type="match status" value="1"/>
</dbReference>
<evidence type="ECO:0000256" key="3">
    <source>
        <dbReference type="ARBA" id="ARBA00023136"/>
    </source>
</evidence>
<evidence type="ECO:0000256" key="6">
    <source>
        <dbReference type="PIRNR" id="PIRNR003101"/>
    </source>
</evidence>
<dbReference type="InterPro" id="IPR021873">
    <property type="entry name" value="FtsA_C"/>
</dbReference>
<dbReference type="InterPro" id="IPR050696">
    <property type="entry name" value="FtsA/MreB"/>
</dbReference>
<dbReference type="HAMAP" id="MF_02033">
    <property type="entry name" value="FtsA"/>
    <property type="match status" value="1"/>
</dbReference>
<dbReference type="PIRSF" id="PIRSF003101">
    <property type="entry name" value="FtsA"/>
    <property type="match status" value="1"/>
</dbReference>
<evidence type="ECO:0000256" key="5">
    <source>
        <dbReference type="HAMAP-Rule" id="MF_02033"/>
    </source>
</evidence>
<reference evidence="9 10" key="1">
    <citation type="submission" date="2024-09" db="EMBL/GenBank/DDBJ databases">
        <authorList>
            <person name="Sun Q."/>
            <person name="Mori K."/>
        </authorList>
    </citation>
    <scope>NUCLEOTIDE SEQUENCE [LARGE SCALE GENOMIC DNA]</scope>
    <source>
        <strain evidence="9 10">TBRC 4576</strain>
    </source>
</reference>
<dbReference type="RefSeq" id="WP_137643689.1">
    <property type="nucleotide sequence ID" value="NZ_BJEA01000023.1"/>
</dbReference>
<accession>A0ABV5WTF5</accession>
<dbReference type="GO" id="GO:0051301">
    <property type="term" value="P:cell division"/>
    <property type="evidence" value="ECO:0007669"/>
    <property type="project" value="UniProtKB-KW"/>
</dbReference>
<evidence type="ECO:0000313" key="9">
    <source>
        <dbReference type="EMBL" id="MFB9769430.1"/>
    </source>
</evidence>
<evidence type="ECO:0000256" key="7">
    <source>
        <dbReference type="SAM" id="MobiDB-lite"/>
    </source>
</evidence>
<name>A0ABV5WTF5_9LACO</name>
<evidence type="ECO:0000256" key="2">
    <source>
        <dbReference type="ARBA" id="ARBA00022618"/>
    </source>
</evidence>
<keyword evidence="4 5" id="KW-0131">Cell cycle</keyword>
<keyword evidence="2 5" id="KW-0132">Cell division</keyword>
<evidence type="ECO:0000256" key="4">
    <source>
        <dbReference type="ARBA" id="ARBA00023306"/>
    </source>
</evidence>
<keyword evidence="10" id="KW-1185">Reference proteome</keyword>
<comment type="similarity">
    <text evidence="5 6">Belongs to the FtsA/MreB family.</text>
</comment>
<dbReference type="Pfam" id="PF14450">
    <property type="entry name" value="FtsA"/>
    <property type="match status" value="1"/>
</dbReference>
<dbReference type="PANTHER" id="PTHR32432:SF4">
    <property type="entry name" value="CELL DIVISION PROTEIN FTSA"/>
    <property type="match status" value="1"/>
</dbReference>
<proteinExistence type="inferred from homology"/>
<keyword evidence="1 5" id="KW-1003">Cell membrane</keyword>
<dbReference type="InterPro" id="IPR003494">
    <property type="entry name" value="SHS2_FtsA"/>
</dbReference>
<dbReference type="EMBL" id="JBHLZY010000013">
    <property type="protein sequence ID" value="MFB9769430.1"/>
    <property type="molecule type" value="Genomic_DNA"/>
</dbReference>
<gene>
    <name evidence="5 9" type="primary">ftsA</name>
    <name evidence="9" type="ORF">ACFFLI_05970</name>
</gene>
<comment type="caution">
    <text evidence="9">The sequence shown here is derived from an EMBL/GenBank/DDBJ whole genome shotgun (WGS) entry which is preliminary data.</text>
</comment>
<keyword evidence="3 5" id="KW-0472">Membrane</keyword>
<protein>
    <recommendedName>
        <fullName evidence="5 6">Cell division protein FtsA</fullName>
    </recommendedName>
</protein>